<keyword evidence="2" id="KW-0548">Nucleotidyltransferase</keyword>
<evidence type="ECO:0000256" key="1">
    <source>
        <dbReference type="ARBA" id="ARBA00022679"/>
    </source>
</evidence>
<name>A0A2H0V2H7_9BACT</name>
<dbReference type="Gene3D" id="3.40.50.620">
    <property type="entry name" value="HUPs"/>
    <property type="match status" value="1"/>
</dbReference>
<accession>A0A2H0V2H7</accession>
<dbReference type="GO" id="GO:0016779">
    <property type="term" value="F:nucleotidyltransferase activity"/>
    <property type="evidence" value="ECO:0007669"/>
    <property type="project" value="UniProtKB-KW"/>
</dbReference>
<evidence type="ECO:0000259" key="3">
    <source>
        <dbReference type="Pfam" id="PF01467"/>
    </source>
</evidence>
<reference evidence="5" key="1">
    <citation type="submission" date="2017-09" db="EMBL/GenBank/DDBJ databases">
        <title>Depth-based differentiation of microbial function through sediment-hosted aquifers and enrichment of novel symbionts in the deep terrestrial subsurface.</title>
        <authorList>
            <person name="Probst A.J."/>
            <person name="Ladd B."/>
            <person name="Jarett J.K."/>
            <person name="Geller-Mcgrath D.E."/>
            <person name="Sieber C.M.K."/>
            <person name="Emerson J.B."/>
            <person name="Anantharaman K."/>
            <person name="Thomas B.C."/>
            <person name="Malmstrom R."/>
            <person name="Stieglmeier M."/>
            <person name="Klingl A."/>
            <person name="Woyke T."/>
            <person name="Ryan C.M."/>
            <person name="Banfield J.F."/>
        </authorList>
    </citation>
    <scope>NUCLEOTIDE SEQUENCE [LARGE SCALE GENOMIC DNA]</scope>
</reference>
<sequence>MLKVMCFGTFDGLHQGHLSYFKQAKKLGDCLMVVVARDINVEKIKGRLPRQNEQIRLNAVAKLSFINEVCLGNAKDRMAVIRKFKPDVIALGYDQEADTEKLQAEFPDIKIVRLKAYQPEKYKSSLMR</sequence>
<comment type="caution">
    <text evidence="4">The sequence shown here is derived from an EMBL/GenBank/DDBJ whole genome shotgun (WGS) entry which is preliminary data.</text>
</comment>
<dbReference type="InterPro" id="IPR014729">
    <property type="entry name" value="Rossmann-like_a/b/a_fold"/>
</dbReference>
<dbReference type="SUPFAM" id="SSF52374">
    <property type="entry name" value="Nucleotidylyl transferase"/>
    <property type="match status" value="1"/>
</dbReference>
<dbReference type="PANTHER" id="PTHR43793:SF1">
    <property type="entry name" value="FAD SYNTHASE"/>
    <property type="match status" value="1"/>
</dbReference>
<proteinExistence type="predicted"/>
<evidence type="ECO:0000313" key="5">
    <source>
        <dbReference type="Proteomes" id="UP000228626"/>
    </source>
</evidence>
<dbReference type="EMBL" id="PFAR01000022">
    <property type="protein sequence ID" value="PIR93258.1"/>
    <property type="molecule type" value="Genomic_DNA"/>
</dbReference>
<protein>
    <submittedName>
        <fullName evidence="4">FAD synthase</fullName>
    </submittedName>
</protein>
<feature type="domain" description="Cytidyltransferase-like" evidence="3">
    <location>
        <begin position="6"/>
        <end position="113"/>
    </location>
</feature>
<evidence type="ECO:0000256" key="2">
    <source>
        <dbReference type="ARBA" id="ARBA00022695"/>
    </source>
</evidence>
<dbReference type="NCBIfam" id="TIGR00125">
    <property type="entry name" value="cyt_tran_rel"/>
    <property type="match status" value="1"/>
</dbReference>
<dbReference type="Proteomes" id="UP000228626">
    <property type="component" value="Unassembled WGS sequence"/>
</dbReference>
<gene>
    <name evidence="4" type="ORF">COT99_01775</name>
</gene>
<organism evidence="4 5">
    <name type="scientific">Candidatus Falkowbacteria bacterium CG10_big_fil_rev_8_21_14_0_10_43_10</name>
    <dbReference type="NCBI Taxonomy" id="1974567"/>
    <lineage>
        <taxon>Bacteria</taxon>
        <taxon>Candidatus Falkowiibacteriota</taxon>
    </lineage>
</organism>
<keyword evidence="1" id="KW-0808">Transferase</keyword>
<dbReference type="InterPro" id="IPR004821">
    <property type="entry name" value="Cyt_trans-like"/>
</dbReference>
<dbReference type="InterPro" id="IPR050385">
    <property type="entry name" value="Archaeal_FAD_synthase"/>
</dbReference>
<evidence type="ECO:0000313" key="4">
    <source>
        <dbReference type="EMBL" id="PIR93258.1"/>
    </source>
</evidence>
<dbReference type="PANTHER" id="PTHR43793">
    <property type="entry name" value="FAD SYNTHASE"/>
    <property type="match status" value="1"/>
</dbReference>
<dbReference type="AlphaFoldDB" id="A0A2H0V2H7"/>
<dbReference type="Pfam" id="PF01467">
    <property type="entry name" value="CTP_transf_like"/>
    <property type="match status" value="1"/>
</dbReference>